<feature type="transmembrane region" description="Helical" evidence="1">
    <location>
        <begin position="5"/>
        <end position="23"/>
    </location>
</feature>
<sequence>MFRILFFLIIVVSAVEIALFVWLGNVFNVWFVLFGIILTGLLGALLAKQQGLGTMNRARLELSRGRAPAEKILDGLAILIGSVLLFTPGFVTDTIGFLLLIPQTRKPVKLYIKKVLLEKIRNGSIKVFRHY</sequence>
<evidence type="ECO:0000256" key="1">
    <source>
        <dbReference type="SAM" id="Phobius"/>
    </source>
</evidence>
<feature type="transmembrane region" description="Helical" evidence="1">
    <location>
        <begin position="29"/>
        <end position="47"/>
    </location>
</feature>
<dbReference type="PANTHER" id="PTHR35335">
    <property type="entry name" value="UPF0716 PROTEIN FXSA"/>
    <property type="match status" value="1"/>
</dbReference>
<accession>A0A1H9IDB5</accession>
<dbReference type="NCBIfam" id="NF008528">
    <property type="entry name" value="PRK11463.1-2"/>
    <property type="match status" value="1"/>
</dbReference>
<keyword evidence="1" id="KW-1133">Transmembrane helix</keyword>
<evidence type="ECO:0000313" key="2">
    <source>
        <dbReference type="EMBL" id="SEQ72566.1"/>
    </source>
</evidence>
<reference evidence="2 3" key="1">
    <citation type="submission" date="2016-10" db="EMBL/GenBank/DDBJ databases">
        <authorList>
            <person name="de Groot N.N."/>
        </authorList>
    </citation>
    <scope>NUCLEOTIDE SEQUENCE [LARGE SCALE GENOMIC DNA]</scope>
    <source>
        <strain evidence="2 3">DSM 21633</strain>
    </source>
</reference>
<proteinExistence type="predicted"/>
<organism evidence="2 3">
    <name type="scientific">Piscibacillus halophilus</name>
    <dbReference type="NCBI Taxonomy" id="571933"/>
    <lineage>
        <taxon>Bacteria</taxon>
        <taxon>Bacillati</taxon>
        <taxon>Bacillota</taxon>
        <taxon>Bacilli</taxon>
        <taxon>Bacillales</taxon>
        <taxon>Bacillaceae</taxon>
        <taxon>Piscibacillus</taxon>
    </lineage>
</organism>
<dbReference type="STRING" id="571933.SAMN05216362_12424"/>
<gene>
    <name evidence="2" type="ORF">SAMN05216362_12424</name>
</gene>
<keyword evidence="1" id="KW-0812">Transmembrane</keyword>
<dbReference type="RefSeq" id="WP_091774125.1">
    <property type="nucleotide sequence ID" value="NZ_FOES01000024.1"/>
</dbReference>
<dbReference type="AlphaFoldDB" id="A0A1H9IDB5"/>
<evidence type="ECO:0000313" key="3">
    <source>
        <dbReference type="Proteomes" id="UP000199427"/>
    </source>
</evidence>
<name>A0A1H9IDB5_9BACI</name>
<keyword evidence="3" id="KW-1185">Reference proteome</keyword>
<keyword evidence="1" id="KW-0472">Membrane</keyword>
<feature type="transmembrane region" description="Helical" evidence="1">
    <location>
        <begin position="76"/>
        <end position="101"/>
    </location>
</feature>
<dbReference type="GO" id="GO:0016020">
    <property type="term" value="C:membrane"/>
    <property type="evidence" value="ECO:0007669"/>
    <property type="project" value="InterPro"/>
</dbReference>
<dbReference type="PANTHER" id="PTHR35335:SF1">
    <property type="entry name" value="UPF0716 PROTEIN FXSA"/>
    <property type="match status" value="1"/>
</dbReference>
<dbReference type="OrthoDB" id="9792788at2"/>
<dbReference type="InterPro" id="IPR007313">
    <property type="entry name" value="FxsA"/>
</dbReference>
<dbReference type="Pfam" id="PF04186">
    <property type="entry name" value="FxsA"/>
    <property type="match status" value="1"/>
</dbReference>
<dbReference type="EMBL" id="FOES01000024">
    <property type="protein sequence ID" value="SEQ72566.1"/>
    <property type="molecule type" value="Genomic_DNA"/>
</dbReference>
<protein>
    <submittedName>
        <fullName evidence="2">UPF0716 protein FxsA</fullName>
    </submittedName>
</protein>
<dbReference type="Proteomes" id="UP000199427">
    <property type="component" value="Unassembled WGS sequence"/>
</dbReference>